<organism evidence="1 3">
    <name type="scientific">Allomeiothermus silvanus (strain ATCC 700542 / DSM 9946 / NBRC 106475 / NCIMB 13440 / VI-R2)</name>
    <name type="common">Thermus silvanus</name>
    <dbReference type="NCBI Taxonomy" id="526227"/>
    <lineage>
        <taxon>Bacteria</taxon>
        <taxon>Thermotogati</taxon>
        <taxon>Deinococcota</taxon>
        <taxon>Deinococci</taxon>
        <taxon>Thermales</taxon>
        <taxon>Thermaceae</taxon>
        <taxon>Allomeiothermus</taxon>
    </lineage>
</organism>
<dbReference type="AlphaFoldDB" id="D7BIL6"/>
<reference evidence="1 3" key="1">
    <citation type="journal article" date="2010" name="Stand. Genomic Sci.">
        <title>Complete genome sequence of Meiothermus silvanus type strain (VI-R2).</title>
        <authorList>
            <person name="Sikorski J."/>
            <person name="Tindall B.J."/>
            <person name="Lowry S."/>
            <person name="Lucas S."/>
            <person name="Nolan M."/>
            <person name="Copeland A."/>
            <person name="Glavina Del Rio T."/>
            <person name="Tice H."/>
            <person name="Cheng J.F."/>
            <person name="Han C."/>
            <person name="Pitluck S."/>
            <person name="Liolios K."/>
            <person name="Ivanova N."/>
            <person name="Mavromatis K."/>
            <person name="Mikhailova N."/>
            <person name="Pati A."/>
            <person name="Goodwin L."/>
            <person name="Chen A."/>
            <person name="Palaniappan K."/>
            <person name="Land M."/>
            <person name="Hauser L."/>
            <person name="Chang Y.J."/>
            <person name="Jeffries C.D."/>
            <person name="Rohde M."/>
            <person name="Goker M."/>
            <person name="Woyke T."/>
            <person name="Bristow J."/>
            <person name="Eisen J.A."/>
            <person name="Markowitz V."/>
            <person name="Hugenholtz P."/>
            <person name="Kyrpides N.C."/>
            <person name="Klenk H.P."/>
            <person name="Lapidus A."/>
        </authorList>
    </citation>
    <scope>NUCLEOTIDE SEQUENCE [LARGE SCALE GENOMIC DNA]</scope>
    <source>
        <strain evidence="3">ATCC 700542 / DSM 9946 / VI-R2</strain>
        <strain evidence="1">DSM 9946</strain>
        <plasmid evidence="3">Plasmid pMESIL01</plasmid>
    </source>
</reference>
<protein>
    <submittedName>
        <fullName evidence="2">FAD-dependent pyridine nucleotide-disulfide oxidoreductase</fullName>
    </submittedName>
    <submittedName>
        <fullName evidence="1">Translation initiation factor IF-2</fullName>
    </submittedName>
</protein>
<dbReference type="OrthoDB" id="30455at2"/>
<evidence type="ECO:0000313" key="1">
    <source>
        <dbReference type="EMBL" id="ADH65022.1"/>
    </source>
</evidence>
<dbReference type="KEGG" id="msv:Mesil_3447"/>
<dbReference type="SUPFAM" id="SSF103247">
    <property type="entry name" value="TT1751-like"/>
    <property type="match status" value="2"/>
</dbReference>
<gene>
    <name evidence="1" type="ORF">Mesil_3200</name>
    <name evidence="2" type="ORF">Mesil_3447</name>
</gene>
<dbReference type="EMBL" id="CP002043">
    <property type="protein sequence ID" value="ADH65255.1"/>
    <property type="molecule type" value="Genomic_DNA"/>
</dbReference>
<reference evidence="1" key="2">
    <citation type="submission" date="2010-05" db="EMBL/GenBank/DDBJ databases">
        <title>The complete plasmid1 of Meiothermus silvanus DSM 9946.</title>
        <authorList>
            <consortium name="US DOE Joint Genome Institute (JGI-PGF)"/>
            <person name="Lucas S."/>
            <person name="Copeland A."/>
            <person name="Lapidus A."/>
            <person name="Glavina del Rio T."/>
            <person name="Dalin E."/>
            <person name="Tice H."/>
            <person name="Bruce D."/>
            <person name="Goodwin L."/>
            <person name="Pitluck S."/>
            <person name="Kyrpides N."/>
            <person name="Mavromatis K."/>
            <person name="Mikhailova N."/>
            <person name="Lowry S."/>
            <person name="Clum A."/>
            <person name="Brettin T."/>
            <person name="Detter J.C."/>
            <person name="Han C."/>
            <person name="Larimer F."/>
            <person name="Land M."/>
            <person name="Hauser L."/>
            <person name="Markowitz V."/>
            <person name="Cheng J.-F."/>
            <person name="Hugenholtz P."/>
            <person name="Woyke T."/>
            <person name="Wu D."/>
            <person name="Tindall B."/>
            <person name="Pomrenke H.G."/>
            <person name="Schneider S."/>
            <person name="Klenk H.-P."/>
            <person name="Eisen J.A."/>
        </authorList>
    </citation>
    <scope>NUCLEOTIDE SEQUENCE</scope>
    <source>
        <strain evidence="1">DSM 9946</strain>
        <plasmid evidence="1">pMESIL01</plasmid>
    </source>
</reference>
<dbReference type="KEGG" id="msv:Mesil_3200"/>
<sequence>MKRFWVLGVVLGLAWAQSIQVEVKGELAQVETQALAALKANGLEPDRILNLGGQIRQITGAAFPDYHLVVLKPEAGSLAAASKNPMAAIVLPPTVYVHAAKAGVTTVGTFDGRLMFSLLGVAGPETDGLTSRLEASLGRLGKLERIAPAMMPDPKSGMMPALLYFVSGAKAEDMVLLLEGELTSRGLNLTPNIKVGPATVIMPCKSEWARIMFSAQPAGGFAAPCRFFAVDMPGGALVGAIEPMLMTIMPGVMGSPAVAMLQEARKTIREVLESTGGVPYRPGQ</sequence>
<keyword evidence="3" id="KW-1185">Reference proteome</keyword>
<dbReference type="eggNOG" id="COG3439">
    <property type="taxonomic scope" value="Bacteria"/>
</dbReference>
<dbReference type="Proteomes" id="UP000001916">
    <property type="component" value="Plasmid pMESIL01"/>
</dbReference>
<dbReference type="Gene3D" id="3.30.310.70">
    <property type="entry name" value="TT1751-like domain"/>
    <property type="match status" value="1"/>
</dbReference>
<dbReference type="InterPro" id="IPR035923">
    <property type="entry name" value="TT1751-like_sf"/>
</dbReference>
<proteinExistence type="predicted"/>
<accession>D7BIL6</accession>
<name>D7BIL6_ALLS1</name>
<dbReference type="GO" id="GO:0003743">
    <property type="term" value="F:translation initiation factor activity"/>
    <property type="evidence" value="ECO:0007669"/>
    <property type="project" value="UniProtKB-KW"/>
</dbReference>
<keyword evidence="1" id="KW-0648">Protein biosynthesis</keyword>
<dbReference type="RefSeq" id="WP_013159548.1">
    <property type="nucleotide sequence ID" value="NC_014213.1"/>
</dbReference>
<evidence type="ECO:0000313" key="3">
    <source>
        <dbReference type="Proteomes" id="UP000001916"/>
    </source>
</evidence>
<evidence type="ECO:0000313" key="2">
    <source>
        <dbReference type="EMBL" id="ADH65255.1"/>
    </source>
</evidence>
<dbReference type="EMBL" id="CP002043">
    <property type="protein sequence ID" value="ADH65022.1"/>
    <property type="molecule type" value="Genomic_DNA"/>
</dbReference>
<keyword evidence="1" id="KW-0396">Initiation factor</keyword>
<keyword evidence="1" id="KW-0614">Plasmid</keyword>
<dbReference type="HOGENOM" id="CLU_965783_0_0_0"/>
<geneLocation type="plasmid" evidence="1 3">
    <name>pMESIL01</name>
</geneLocation>